<feature type="region of interest" description="Disordered" evidence="1">
    <location>
        <begin position="72"/>
        <end position="99"/>
    </location>
</feature>
<evidence type="ECO:0000313" key="3">
    <source>
        <dbReference type="Proteomes" id="UP000229641"/>
    </source>
</evidence>
<gene>
    <name evidence="2" type="ORF">COV72_07125</name>
</gene>
<dbReference type="AlphaFoldDB" id="A0A2H0LWC4"/>
<name>A0A2H0LWC4_9BACT</name>
<accession>A0A2H0LWC4</accession>
<protein>
    <submittedName>
        <fullName evidence="2">Uncharacterized protein</fullName>
    </submittedName>
</protein>
<dbReference type="EMBL" id="PCWA01000092">
    <property type="protein sequence ID" value="PIQ88692.1"/>
    <property type="molecule type" value="Genomic_DNA"/>
</dbReference>
<reference evidence="2 3" key="1">
    <citation type="submission" date="2017-09" db="EMBL/GenBank/DDBJ databases">
        <title>Depth-based differentiation of microbial function through sediment-hosted aquifers and enrichment of novel symbionts in the deep terrestrial subsurface.</title>
        <authorList>
            <person name="Probst A.J."/>
            <person name="Ladd B."/>
            <person name="Jarett J.K."/>
            <person name="Geller-Mcgrath D.E."/>
            <person name="Sieber C.M."/>
            <person name="Emerson J.B."/>
            <person name="Anantharaman K."/>
            <person name="Thomas B.C."/>
            <person name="Malmstrom R."/>
            <person name="Stieglmeier M."/>
            <person name="Klingl A."/>
            <person name="Woyke T."/>
            <person name="Ryan C.M."/>
            <person name="Banfield J.F."/>
        </authorList>
    </citation>
    <scope>NUCLEOTIDE SEQUENCE [LARGE SCALE GENOMIC DNA]</scope>
    <source>
        <strain evidence="2">CG11_big_fil_rev_8_21_14_0_20_42_13</strain>
    </source>
</reference>
<sequence>MRILANYGHKNNGDTYSVTFETVGDVPKEQADATVDELFRMAKAAIERQVNPLPKSQEVSAQVKEEIVVHQADGADSPLPPVGNKPQIKEPNAPATKKQKRFIARLAKERGQFIEGLNDLTMQQASQTIDELMAVPV</sequence>
<comment type="caution">
    <text evidence="2">The sequence shown here is derived from an EMBL/GenBank/DDBJ whole genome shotgun (WGS) entry which is preliminary data.</text>
</comment>
<evidence type="ECO:0000256" key="1">
    <source>
        <dbReference type="SAM" id="MobiDB-lite"/>
    </source>
</evidence>
<proteinExistence type="predicted"/>
<dbReference type="Proteomes" id="UP000229641">
    <property type="component" value="Unassembled WGS sequence"/>
</dbReference>
<organism evidence="2 3">
    <name type="scientific">Candidatus Ghiorseimicrobium undicola</name>
    <dbReference type="NCBI Taxonomy" id="1974746"/>
    <lineage>
        <taxon>Bacteria</taxon>
        <taxon>Pseudomonadati</taxon>
        <taxon>Candidatus Omnitrophota</taxon>
        <taxon>Candidatus Ghiorseimicrobium</taxon>
    </lineage>
</organism>
<evidence type="ECO:0000313" key="2">
    <source>
        <dbReference type="EMBL" id="PIQ88692.1"/>
    </source>
</evidence>